<comment type="caution">
    <text evidence="2">The sequence shown here is derived from an EMBL/GenBank/DDBJ whole genome shotgun (WGS) entry which is preliminary data.</text>
</comment>
<name>A0AAD7CAF1_9AGAR</name>
<feature type="transmembrane region" description="Helical" evidence="1">
    <location>
        <begin position="125"/>
        <end position="147"/>
    </location>
</feature>
<protein>
    <recommendedName>
        <fullName evidence="4">Transmembrane protein</fullName>
    </recommendedName>
</protein>
<organism evidence="2 3">
    <name type="scientific">Roridomyces roridus</name>
    <dbReference type="NCBI Taxonomy" id="1738132"/>
    <lineage>
        <taxon>Eukaryota</taxon>
        <taxon>Fungi</taxon>
        <taxon>Dikarya</taxon>
        <taxon>Basidiomycota</taxon>
        <taxon>Agaricomycotina</taxon>
        <taxon>Agaricomycetes</taxon>
        <taxon>Agaricomycetidae</taxon>
        <taxon>Agaricales</taxon>
        <taxon>Marasmiineae</taxon>
        <taxon>Mycenaceae</taxon>
        <taxon>Roridomyces</taxon>
    </lineage>
</organism>
<sequence>MPISIPVSAQPVMSLAGATYEKRPAPAYYDDYEESQWAYDAAHPHGEHGHGHGPCHNTRLKQFLPYLLLLVLALSAAAATAYLFYIGLSTEADAGELLQGLFHAKRAVDGTDSGNSGSPFTRNHLYLIVVFVGLLVVVILAVMLSAWCCRGAFENPLCCPCYLCACCGGLACLECIGCGLCAEGVEQM</sequence>
<dbReference type="AlphaFoldDB" id="A0AAD7CAF1"/>
<evidence type="ECO:0000313" key="2">
    <source>
        <dbReference type="EMBL" id="KAJ7641862.1"/>
    </source>
</evidence>
<keyword evidence="1" id="KW-0812">Transmembrane</keyword>
<proteinExistence type="predicted"/>
<accession>A0AAD7CAF1</accession>
<keyword evidence="1" id="KW-0472">Membrane</keyword>
<dbReference type="EMBL" id="JARKIF010000004">
    <property type="protein sequence ID" value="KAJ7641862.1"/>
    <property type="molecule type" value="Genomic_DNA"/>
</dbReference>
<keyword evidence="3" id="KW-1185">Reference proteome</keyword>
<feature type="transmembrane region" description="Helical" evidence="1">
    <location>
        <begin position="66"/>
        <end position="88"/>
    </location>
</feature>
<evidence type="ECO:0000256" key="1">
    <source>
        <dbReference type="SAM" id="Phobius"/>
    </source>
</evidence>
<reference evidence="2" key="1">
    <citation type="submission" date="2023-03" db="EMBL/GenBank/DDBJ databases">
        <title>Massive genome expansion in bonnet fungi (Mycena s.s.) driven by repeated elements and novel gene families across ecological guilds.</title>
        <authorList>
            <consortium name="Lawrence Berkeley National Laboratory"/>
            <person name="Harder C.B."/>
            <person name="Miyauchi S."/>
            <person name="Viragh M."/>
            <person name="Kuo A."/>
            <person name="Thoen E."/>
            <person name="Andreopoulos B."/>
            <person name="Lu D."/>
            <person name="Skrede I."/>
            <person name="Drula E."/>
            <person name="Henrissat B."/>
            <person name="Morin E."/>
            <person name="Kohler A."/>
            <person name="Barry K."/>
            <person name="LaButti K."/>
            <person name="Morin E."/>
            <person name="Salamov A."/>
            <person name="Lipzen A."/>
            <person name="Mereny Z."/>
            <person name="Hegedus B."/>
            <person name="Baldrian P."/>
            <person name="Stursova M."/>
            <person name="Weitz H."/>
            <person name="Taylor A."/>
            <person name="Grigoriev I.V."/>
            <person name="Nagy L.G."/>
            <person name="Martin F."/>
            <person name="Kauserud H."/>
        </authorList>
    </citation>
    <scope>NUCLEOTIDE SEQUENCE</scope>
    <source>
        <strain evidence="2">9284</strain>
    </source>
</reference>
<keyword evidence="1" id="KW-1133">Transmembrane helix</keyword>
<dbReference type="Proteomes" id="UP001221142">
    <property type="component" value="Unassembled WGS sequence"/>
</dbReference>
<evidence type="ECO:0008006" key="4">
    <source>
        <dbReference type="Google" id="ProtNLM"/>
    </source>
</evidence>
<evidence type="ECO:0000313" key="3">
    <source>
        <dbReference type="Proteomes" id="UP001221142"/>
    </source>
</evidence>
<gene>
    <name evidence="2" type="ORF">FB45DRAFT_901190</name>
</gene>